<feature type="domain" description="EamA" evidence="7">
    <location>
        <begin position="14"/>
        <end position="145"/>
    </location>
</feature>
<keyword evidence="5 6" id="KW-0472">Membrane</keyword>
<evidence type="ECO:0000313" key="8">
    <source>
        <dbReference type="EMBL" id="GGF68732.1"/>
    </source>
</evidence>
<dbReference type="PANTHER" id="PTHR42920">
    <property type="entry name" value="OS03G0707200 PROTEIN-RELATED"/>
    <property type="match status" value="1"/>
</dbReference>
<feature type="transmembrane region" description="Helical" evidence="6">
    <location>
        <begin position="263"/>
        <end position="280"/>
    </location>
</feature>
<feature type="transmembrane region" description="Helical" evidence="6">
    <location>
        <begin position="231"/>
        <end position="251"/>
    </location>
</feature>
<dbReference type="PANTHER" id="PTHR42920:SF11">
    <property type="entry name" value="INNER MEMBRANE PROTEIN YTFF"/>
    <property type="match status" value="1"/>
</dbReference>
<evidence type="ECO:0000256" key="4">
    <source>
        <dbReference type="ARBA" id="ARBA00022989"/>
    </source>
</evidence>
<gene>
    <name evidence="8" type="ORF">GCM10007301_30510</name>
</gene>
<evidence type="ECO:0000313" key="9">
    <source>
        <dbReference type="Proteomes" id="UP000606044"/>
    </source>
</evidence>
<dbReference type="AlphaFoldDB" id="A0A917FCS0"/>
<feature type="transmembrane region" description="Helical" evidence="6">
    <location>
        <begin position="128"/>
        <end position="146"/>
    </location>
</feature>
<dbReference type="SUPFAM" id="SSF103481">
    <property type="entry name" value="Multidrug resistance efflux transporter EmrE"/>
    <property type="match status" value="2"/>
</dbReference>
<name>A0A917FCS0_9HYPH</name>
<feature type="transmembrane region" description="Helical" evidence="6">
    <location>
        <begin position="103"/>
        <end position="121"/>
    </location>
</feature>
<sequence length="315" mass="32711">MSEPGQAHALPAIGALTATAVLWGSNHVAARAIHEAVPLPSLIFWRWALALLVLVPMALPGLLREREAIRARFGRLTVLGALGVGLFSVCLYAGAYHSLALEVGLLNATTPIWVLLLAVMTGAARPRAAQVAGVLLALAGVIVVLLKGDIGNLLTLRLGIGNLWSLLAAMVFAWYTFALGARPLGLAALNVTVLTALTGFFVVILPVYAAFVLTGGVDPLWARPSFGDATLAVLYIAIGPTLLGNLFWIYGASRLGAERAGPFLYLSPLAALVLSTSLLAEPLGPVQVIGAAAILGGLAISARGRRPRLAEASSN</sequence>
<feature type="transmembrane region" description="Helical" evidence="6">
    <location>
        <begin position="286"/>
        <end position="304"/>
    </location>
</feature>
<evidence type="ECO:0000259" key="7">
    <source>
        <dbReference type="Pfam" id="PF00892"/>
    </source>
</evidence>
<evidence type="ECO:0000256" key="5">
    <source>
        <dbReference type="ARBA" id="ARBA00023136"/>
    </source>
</evidence>
<feature type="transmembrane region" description="Helical" evidence="6">
    <location>
        <begin position="7"/>
        <end position="24"/>
    </location>
</feature>
<dbReference type="GO" id="GO:0005886">
    <property type="term" value="C:plasma membrane"/>
    <property type="evidence" value="ECO:0007669"/>
    <property type="project" value="UniProtKB-SubCell"/>
</dbReference>
<feature type="transmembrane region" description="Helical" evidence="6">
    <location>
        <begin position="76"/>
        <end position="97"/>
    </location>
</feature>
<dbReference type="RefSeq" id="WP_188580061.1">
    <property type="nucleotide sequence ID" value="NZ_BMCT01000004.1"/>
</dbReference>
<dbReference type="Proteomes" id="UP000606044">
    <property type="component" value="Unassembled WGS sequence"/>
</dbReference>
<evidence type="ECO:0000256" key="6">
    <source>
        <dbReference type="SAM" id="Phobius"/>
    </source>
</evidence>
<reference evidence="8" key="1">
    <citation type="journal article" date="2014" name="Int. J. Syst. Evol. Microbiol.">
        <title>Complete genome sequence of Corynebacterium casei LMG S-19264T (=DSM 44701T), isolated from a smear-ripened cheese.</title>
        <authorList>
            <consortium name="US DOE Joint Genome Institute (JGI-PGF)"/>
            <person name="Walter F."/>
            <person name="Albersmeier A."/>
            <person name="Kalinowski J."/>
            <person name="Ruckert C."/>
        </authorList>
    </citation>
    <scope>NUCLEOTIDE SEQUENCE</scope>
    <source>
        <strain evidence="8">CCM 7897</strain>
    </source>
</reference>
<organism evidence="8 9">
    <name type="scientific">Azorhizobium oxalatiphilum</name>
    <dbReference type="NCBI Taxonomy" id="980631"/>
    <lineage>
        <taxon>Bacteria</taxon>
        <taxon>Pseudomonadati</taxon>
        <taxon>Pseudomonadota</taxon>
        <taxon>Alphaproteobacteria</taxon>
        <taxon>Hyphomicrobiales</taxon>
        <taxon>Xanthobacteraceae</taxon>
        <taxon>Azorhizobium</taxon>
    </lineage>
</organism>
<evidence type="ECO:0000256" key="2">
    <source>
        <dbReference type="ARBA" id="ARBA00022475"/>
    </source>
</evidence>
<evidence type="ECO:0000256" key="3">
    <source>
        <dbReference type="ARBA" id="ARBA00022692"/>
    </source>
</evidence>
<reference evidence="8" key="2">
    <citation type="submission" date="2020-09" db="EMBL/GenBank/DDBJ databases">
        <authorList>
            <person name="Sun Q."/>
            <person name="Sedlacek I."/>
        </authorList>
    </citation>
    <scope>NUCLEOTIDE SEQUENCE</scope>
    <source>
        <strain evidence="8">CCM 7897</strain>
    </source>
</reference>
<dbReference type="InterPro" id="IPR051258">
    <property type="entry name" value="Diverse_Substrate_Transporter"/>
</dbReference>
<evidence type="ECO:0000256" key="1">
    <source>
        <dbReference type="ARBA" id="ARBA00004651"/>
    </source>
</evidence>
<protein>
    <recommendedName>
        <fullName evidence="7">EamA domain-containing protein</fullName>
    </recommendedName>
</protein>
<feature type="domain" description="EamA" evidence="7">
    <location>
        <begin position="160"/>
        <end position="301"/>
    </location>
</feature>
<keyword evidence="4 6" id="KW-1133">Transmembrane helix</keyword>
<keyword evidence="3 6" id="KW-0812">Transmembrane</keyword>
<comment type="caution">
    <text evidence="8">The sequence shown here is derived from an EMBL/GenBank/DDBJ whole genome shotgun (WGS) entry which is preliminary data.</text>
</comment>
<dbReference type="Pfam" id="PF00892">
    <property type="entry name" value="EamA"/>
    <property type="match status" value="2"/>
</dbReference>
<dbReference type="InterPro" id="IPR000620">
    <property type="entry name" value="EamA_dom"/>
</dbReference>
<keyword evidence="2" id="KW-1003">Cell membrane</keyword>
<feature type="transmembrane region" description="Helical" evidence="6">
    <location>
        <begin position="184"/>
        <end position="211"/>
    </location>
</feature>
<keyword evidence="9" id="KW-1185">Reference proteome</keyword>
<feature type="transmembrane region" description="Helical" evidence="6">
    <location>
        <begin position="44"/>
        <end position="64"/>
    </location>
</feature>
<dbReference type="EMBL" id="BMCT01000004">
    <property type="protein sequence ID" value="GGF68732.1"/>
    <property type="molecule type" value="Genomic_DNA"/>
</dbReference>
<comment type="subcellular location">
    <subcellularLocation>
        <location evidence="1">Cell membrane</location>
        <topology evidence="1">Multi-pass membrane protein</topology>
    </subcellularLocation>
</comment>
<accession>A0A917FCS0</accession>
<proteinExistence type="predicted"/>
<feature type="transmembrane region" description="Helical" evidence="6">
    <location>
        <begin position="158"/>
        <end position="177"/>
    </location>
</feature>
<dbReference type="InterPro" id="IPR037185">
    <property type="entry name" value="EmrE-like"/>
</dbReference>